<evidence type="ECO:0000256" key="1">
    <source>
        <dbReference type="SAM" id="MobiDB-lite"/>
    </source>
</evidence>
<keyword evidence="3" id="KW-1185">Reference proteome</keyword>
<evidence type="ECO:0000313" key="2">
    <source>
        <dbReference type="EMBL" id="VTJ76430.1"/>
    </source>
</evidence>
<comment type="caution">
    <text evidence="2">The sequence shown here is derived from an EMBL/GenBank/DDBJ whole genome shotgun (WGS) entry which is preliminary data.</text>
</comment>
<feature type="region of interest" description="Disordered" evidence="1">
    <location>
        <begin position="84"/>
        <end position="131"/>
    </location>
</feature>
<proteinExistence type="predicted"/>
<feature type="non-terminal residue" evidence="2">
    <location>
        <position position="157"/>
    </location>
</feature>
<accession>A0A5E4C563</accession>
<evidence type="ECO:0000313" key="3">
    <source>
        <dbReference type="Proteomes" id="UP000335636"/>
    </source>
</evidence>
<sequence>MNQQILQHPSLRQGEPYAPCHCSEALPKHKHPDPAIMTILSDMGFDPYKTWVKVRWGNFPNHPASEWPAVGCMSQGKPVPPRVMPRPCLEDLSDGPILPERSASEPALHTCPLPTDTQLPEQARQPGQRASDAPACLPFLFIPACRAPTPAEPPSPT</sequence>
<gene>
    <name evidence="2" type="ORF">MONAX_5E024030</name>
</gene>
<reference evidence="2" key="1">
    <citation type="submission" date="2019-04" db="EMBL/GenBank/DDBJ databases">
        <authorList>
            <person name="Alioto T."/>
            <person name="Alioto T."/>
        </authorList>
    </citation>
    <scope>NUCLEOTIDE SEQUENCE [LARGE SCALE GENOMIC DNA]</scope>
</reference>
<dbReference type="AlphaFoldDB" id="A0A5E4C563"/>
<name>A0A5E4C563_MARMO</name>
<dbReference type="Proteomes" id="UP000335636">
    <property type="component" value="Unassembled WGS sequence"/>
</dbReference>
<organism evidence="2 3">
    <name type="scientific">Marmota monax</name>
    <name type="common">Woodchuck</name>
    <dbReference type="NCBI Taxonomy" id="9995"/>
    <lineage>
        <taxon>Eukaryota</taxon>
        <taxon>Metazoa</taxon>
        <taxon>Chordata</taxon>
        <taxon>Craniata</taxon>
        <taxon>Vertebrata</taxon>
        <taxon>Euteleostomi</taxon>
        <taxon>Mammalia</taxon>
        <taxon>Eutheria</taxon>
        <taxon>Euarchontoglires</taxon>
        <taxon>Glires</taxon>
        <taxon>Rodentia</taxon>
        <taxon>Sciuromorpha</taxon>
        <taxon>Sciuridae</taxon>
        <taxon>Xerinae</taxon>
        <taxon>Marmotini</taxon>
        <taxon>Marmota</taxon>
    </lineage>
</organism>
<dbReference type="EMBL" id="CABDUW010000890">
    <property type="protein sequence ID" value="VTJ76430.1"/>
    <property type="molecule type" value="Genomic_DNA"/>
</dbReference>
<protein>
    <submittedName>
        <fullName evidence="2">Uncharacterized protein</fullName>
    </submittedName>
</protein>